<dbReference type="RefSeq" id="XP_042563218.1">
    <property type="nucleotide sequence ID" value="XM_042707284.1"/>
</dbReference>
<dbReference type="GO" id="GO:0005768">
    <property type="term" value="C:endosome"/>
    <property type="evidence" value="ECO:0007669"/>
    <property type="project" value="TreeGrafter"/>
</dbReference>
<proteinExistence type="inferred from homology"/>
<dbReference type="InterPro" id="IPR013130">
    <property type="entry name" value="Fe3_Rdtase_TM_dom"/>
</dbReference>
<evidence type="ECO:0000256" key="6">
    <source>
        <dbReference type="SAM" id="MobiDB-lite"/>
    </source>
</evidence>
<keyword evidence="3 7" id="KW-0812">Transmembrane</keyword>
<organism evidence="9 10">
    <name type="scientific">Clupea harengus</name>
    <name type="common">Atlantic herring</name>
    <dbReference type="NCBI Taxonomy" id="7950"/>
    <lineage>
        <taxon>Eukaryota</taxon>
        <taxon>Metazoa</taxon>
        <taxon>Chordata</taxon>
        <taxon>Craniata</taxon>
        <taxon>Vertebrata</taxon>
        <taxon>Euteleostomi</taxon>
        <taxon>Actinopterygii</taxon>
        <taxon>Neopterygii</taxon>
        <taxon>Teleostei</taxon>
        <taxon>Clupei</taxon>
        <taxon>Clupeiformes</taxon>
        <taxon>Clupeoidei</taxon>
        <taxon>Clupeidae</taxon>
        <taxon>Clupea</taxon>
    </lineage>
</organism>
<feature type="transmembrane region" description="Helical" evidence="7">
    <location>
        <begin position="7"/>
        <end position="25"/>
    </location>
</feature>
<evidence type="ECO:0000313" key="9">
    <source>
        <dbReference type="Proteomes" id="UP000515152"/>
    </source>
</evidence>
<protein>
    <submittedName>
        <fullName evidence="10">Metalloreductase STEAP4-like</fullName>
    </submittedName>
</protein>
<evidence type="ECO:0000259" key="8">
    <source>
        <dbReference type="Pfam" id="PF01794"/>
    </source>
</evidence>
<dbReference type="Pfam" id="PF01794">
    <property type="entry name" value="Ferric_reduct"/>
    <property type="match status" value="1"/>
</dbReference>
<sequence length="280" mass="32341">LFPNWTLPLWITTGLSAFFFCYLLVYDVTYAYVEDGKDLFYRIMIAVPNKVFPDVSLVMLALCYLPGALAAILQLHNGTKYRRFPDWLDRWLQCRKQLGLVALAFGLLHMIFTLIKPIRYSFMYSRDTGVIKQIKENVTKPFDNTEAWRIKTPLFHGHSGIPALFLLLGITSWPSVQQHTNWREFRFVQSKLGYLTLVLCTGHGLVYGWNKFLKPSRYHWCLPPSYVLSLVLPCVVLMLKLVLITPCIHHRITRIRNGWEKPGKNQGHHTTVSLGKATSL</sequence>
<name>A0A8M1KLG4_CLUHA</name>
<evidence type="ECO:0000256" key="2">
    <source>
        <dbReference type="ARBA" id="ARBA00007729"/>
    </source>
</evidence>
<dbReference type="InterPro" id="IPR051267">
    <property type="entry name" value="STEAP_metalloreductase"/>
</dbReference>
<keyword evidence="9" id="KW-1185">Reference proteome</keyword>
<feature type="domain" description="Ferric oxidoreductase" evidence="8">
    <location>
        <begin position="55"/>
        <end position="200"/>
    </location>
</feature>
<keyword evidence="4 7" id="KW-1133">Transmembrane helix</keyword>
<feature type="transmembrane region" description="Helical" evidence="7">
    <location>
        <begin position="57"/>
        <end position="76"/>
    </location>
</feature>
<feature type="non-terminal residue" evidence="10">
    <location>
        <position position="1"/>
    </location>
</feature>
<feature type="transmembrane region" description="Helical" evidence="7">
    <location>
        <begin position="230"/>
        <end position="248"/>
    </location>
</feature>
<evidence type="ECO:0000256" key="3">
    <source>
        <dbReference type="ARBA" id="ARBA00022692"/>
    </source>
</evidence>
<feature type="transmembrane region" description="Helical" evidence="7">
    <location>
        <begin position="154"/>
        <end position="171"/>
    </location>
</feature>
<evidence type="ECO:0000313" key="10">
    <source>
        <dbReference type="RefSeq" id="XP_042563218.1"/>
    </source>
</evidence>
<dbReference type="PANTHER" id="PTHR14239">
    <property type="entry name" value="DUDULIN-RELATED"/>
    <property type="match status" value="1"/>
</dbReference>
<gene>
    <name evidence="10" type="primary">LOC105891130</name>
</gene>
<dbReference type="Proteomes" id="UP000515152">
    <property type="component" value="Unplaced"/>
</dbReference>
<evidence type="ECO:0000256" key="5">
    <source>
        <dbReference type="ARBA" id="ARBA00023136"/>
    </source>
</evidence>
<dbReference type="PANTHER" id="PTHR14239:SF5">
    <property type="entry name" value="METALLOREDUCTASE STEAP4"/>
    <property type="match status" value="1"/>
</dbReference>
<dbReference type="GeneID" id="105891130"/>
<dbReference type="AlphaFoldDB" id="A0A8M1KLG4"/>
<reference evidence="10" key="1">
    <citation type="submission" date="2025-08" db="UniProtKB">
        <authorList>
            <consortium name="RefSeq"/>
        </authorList>
    </citation>
    <scope>IDENTIFICATION</scope>
</reference>
<dbReference type="GO" id="GO:0052851">
    <property type="term" value="F:ferric-chelate reductase (NADPH) activity"/>
    <property type="evidence" value="ECO:0007669"/>
    <property type="project" value="TreeGrafter"/>
</dbReference>
<comment type="subcellular location">
    <subcellularLocation>
        <location evidence="1">Membrane</location>
        <topology evidence="1">Multi-pass membrane protein</topology>
    </subcellularLocation>
</comment>
<feature type="transmembrane region" description="Helical" evidence="7">
    <location>
        <begin position="192"/>
        <end position="210"/>
    </location>
</feature>
<keyword evidence="5 7" id="KW-0472">Membrane</keyword>
<dbReference type="GO" id="GO:0008823">
    <property type="term" value="F:cupric reductase (NADH) activity"/>
    <property type="evidence" value="ECO:0007669"/>
    <property type="project" value="TreeGrafter"/>
</dbReference>
<comment type="similarity">
    <text evidence="2">Belongs to the STEAP family.</text>
</comment>
<accession>A0A8M1KLG4</accession>
<evidence type="ECO:0000256" key="1">
    <source>
        <dbReference type="ARBA" id="ARBA00004141"/>
    </source>
</evidence>
<dbReference type="OrthoDB" id="550646at2759"/>
<dbReference type="GO" id="GO:0005886">
    <property type="term" value="C:plasma membrane"/>
    <property type="evidence" value="ECO:0007669"/>
    <property type="project" value="TreeGrafter"/>
</dbReference>
<evidence type="ECO:0000256" key="4">
    <source>
        <dbReference type="ARBA" id="ARBA00022989"/>
    </source>
</evidence>
<feature type="region of interest" description="Disordered" evidence="6">
    <location>
        <begin position="261"/>
        <end position="280"/>
    </location>
</feature>
<evidence type="ECO:0000256" key="7">
    <source>
        <dbReference type="SAM" id="Phobius"/>
    </source>
</evidence>
<dbReference type="GO" id="GO:0015677">
    <property type="term" value="P:copper ion import"/>
    <property type="evidence" value="ECO:0007669"/>
    <property type="project" value="TreeGrafter"/>
</dbReference>
<feature type="transmembrane region" description="Helical" evidence="7">
    <location>
        <begin position="97"/>
        <end position="115"/>
    </location>
</feature>
<dbReference type="KEGG" id="char:105891130"/>
<feature type="compositionally biased region" description="Polar residues" evidence="6">
    <location>
        <begin position="268"/>
        <end position="280"/>
    </location>
</feature>